<dbReference type="AlphaFoldDB" id="A3V8S4"/>
<dbReference type="EMBL" id="AAMS01000009">
    <property type="protein sequence ID" value="EAQ05505.1"/>
    <property type="molecule type" value="Genomic_DNA"/>
</dbReference>
<feature type="transmembrane region" description="Helical" evidence="1">
    <location>
        <begin position="9"/>
        <end position="31"/>
    </location>
</feature>
<feature type="transmembrane region" description="Helical" evidence="1">
    <location>
        <begin position="37"/>
        <end position="56"/>
    </location>
</feature>
<dbReference type="RefSeq" id="WP_007204719.1">
    <property type="nucleotide sequence ID" value="NZ_CH672414.1"/>
</dbReference>
<reference evidence="2 3" key="1">
    <citation type="submission" date="2006-01" db="EMBL/GenBank/DDBJ databases">
        <authorList>
            <person name="Hagstrom A."/>
            <person name="Ferriera S."/>
            <person name="Johnson J."/>
            <person name="Kravitz S."/>
            <person name="Halpern A."/>
            <person name="Remington K."/>
            <person name="Beeson K."/>
            <person name="Tran B."/>
            <person name="Rogers Y.-H."/>
            <person name="Friedman R."/>
            <person name="Venter J.C."/>
        </authorList>
    </citation>
    <scope>NUCLEOTIDE SEQUENCE [LARGE SCALE GENOMIC DNA]</scope>
    <source>
        <strain evidence="2 3">SKA53</strain>
    </source>
</reference>
<evidence type="ECO:0000256" key="1">
    <source>
        <dbReference type="SAM" id="Phobius"/>
    </source>
</evidence>
<feature type="transmembrane region" description="Helical" evidence="1">
    <location>
        <begin position="77"/>
        <end position="96"/>
    </location>
</feature>
<protein>
    <submittedName>
        <fullName evidence="2">Uncharacterized protein</fullName>
    </submittedName>
</protein>
<feature type="transmembrane region" description="Helical" evidence="1">
    <location>
        <begin position="108"/>
        <end position="127"/>
    </location>
</feature>
<gene>
    <name evidence="2" type="ORF">SKA53_03814</name>
</gene>
<accession>A3V8S4</accession>
<keyword evidence="1" id="KW-0812">Transmembrane</keyword>
<evidence type="ECO:0000313" key="3">
    <source>
        <dbReference type="Proteomes" id="UP000004507"/>
    </source>
</evidence>
<evidence type="ECO:0000313" key="2">
    <source>
        <dbReference type="EMBL" id="EAQ05505.1"/>
    </source>
</evidence>
<keyword evidence="3" id="KW-1185">Reference proteome</keyword>
<organism evidence="2 3">
    <name type="scientific">Yoonia vestfoldensis SKA53</name>
    <dbReference type="NCBI Taxonomy" id="314232"/>
    <lineage>
        <taxon>Bacteria</taxon>
        <taxon>Pseudomonadati</taxon>
        <taxon>Pseudomonadota</taxon>
        <taxon>Alphaproteobacteria</taxon>
        <taxon>Rhodobacterales</taxon>
        <taxon>Paracoccaceae</taxon>
        <taxon>Yoonia</taxon>
    </lineage>
</organism>
<dbReference type="STRING" id="314232.SKA53_03814"/>
<proteinExistence type="predicted"/>
<dbReference type="HOGENOM" id="CLU_1617015_0_0_5"/>
<dbReference type="Proteomes" id="UP000004507">
    <property type="component" value="Unassembled WGS sequence"/>
</dbReference>
<sequence length="164" mass="18287">MSLSPSRNLLVMNVQISISLVSTIILCRWLFPDIVRADFAVAALPVAVLHMFRFIGATVVMPGQLDAGISHKAKVQIAVGDLLVSLTEVLLTFAILEGFSETTVRTLAWIFVITCLIDMSVIQRFFIKEQFWNKKMGVVWLFQVLLSAPMVLGEVFVLYRLVTG</sequence>
<comment type="caution">
    <text evidence="2">The sequence shown here is derived from an EMBL/GenBank/DDBJ whole genome shotgun (WGS) entry which is preliminary data.</text>
</comment>
<dbReference type="OrthoDB" id="8231251at2"/>
<keyword evidence="1" id="KW-0472">Membrane</keyword>
<name>A3V8S4_9RHOB</name>
<keyword evidence="1" id="KW-1133">Transmembrane helix</keyword>
<feature type="transmembrane region" description="Helical" evidence="1">
    <location>
        <begin position="139"/>
        <end position="162"/>
    </location>
</feature>